<keyword evidence="3" id="KW-0808">Transferase</keyword>
<dbReference type="AlphaFoldDB" id="A0AAN6H002"/>
<organism evidence="3 4">
    <name type="scientific">Friedmanniomyces endolithicus</name>
    <dbReference type="NCBI Taxonomy" id="329885"/>
    <lineage>
        <taxon>Eukaryota</taxon>
        <taxon>Fungi</taxon>
        <taxon>Dikarya</taxon>
        <taxon>Ascomycota</taxon>
        <taxon>Pezizomycotina</taxon>
        <taxon>Dothideomycetes</taxon>
        <taxon>Dothideomycetidae</taxon>
        <taxon>Mycosphaerellales</taxon>
        <taxon>Teratosphaeriaceae</taxon>
        <taxon>Friedmanniomyces</taxon>
    </lineage>
</organism>
<keyword evidence="3" id="KW-0548">Nucleotidyltransferase</keyword>
<dbReference type="GO" id="GO:0000428">
    <property type="term" value="C:DNA-directed RNA polymerase complex"/>
    <property type="evidence" value="ECO:0007669"/>
    <property type="project" value="UniProtKB-KW"/>
</dbReference>
<evidence type="ECO:0000256" key="2">
    <source>
        <dbReference type="SAM" id="MobiDB-lite"/>
    </source>
</evidence>
<proteinExistence type="predicted"/>
<gene>
    <name evidence="3" type="primary">RPO41_4</name>
    <name evidence="3" type="ORF">LTR91_025011</name>
</gene>
<reference evidence="3" key="1">
    <citation type="submission" date="2023-06" db="EMBL/GenBank/DDBJ databases">
        <title>Black Yeasts Isolated from many extreme environments.</title>
        <authorList>
            <person name="Coleine C."/>
            <person name="Stajich J.E."/>
            <person name="Selbmann L."/>
        </authorList>
    </citation>
    <scope>NUCLEOTIDE SEQUENCE</scope>
    <source>
        <strain evidence="3">CCFEE 5200</strain>
    </source>
</reference>
<evidence type="ECO:0000313" key="4">
    <source>
        <dbReference type="Proteomes" id="UP001175353"/>
    </source>
</evidence>
<keyword evidence="1" id="KW-0732">Signal</keyword>
<feature type="region of interest" description="Disordered" evidence="2">
    <location>
        <begin position="40"/>
        <end position="119"/>
    </location>
</feature>
<dbReference type="EC" id="2.7.7.6" evidence="3"/>
<protein>
    <submittedName>
        <fullName evidence="3">DNA-directed RNA polymerase</fullName>
        <ecNumber evidence="3">2.7.7.6</ecNumber>
    </submittedName>
</protein>
<evidence type="ECO:0000256" key="1">
    <source>
        <dbReference type="ARBA" id="ARBA00022729"/>
    </source>
</evidence>
<feature type="non-terminal residue" evidence="3">
    <location>
        <position position="145"/>
    </location>
</feature>
<accession>A0AAN6H002</accession>
<comment type="caution">
    <text evidence="3">The sequence shown here is derived from an EMBL/GenBank/DDBJ whole genome shotgun (WGS) entry which is preliminary data.</text>
</comment>
<dbReference type="GO" id="GO:0003899">
    <property type="term" value="F:DNA-directed RNA polymerase activity"/>
    <property type="evidence" value="ECO:0007669"/>
    <property type="project" value="UniProtKB-EC"/>
</dbReference>
<evidence type="ECO:0000313" key="3">
    <source>
        <dbReference type="EMBL" id="KAK0951387.1"/>
    </source>
</evidence>
<keyword evidence="3" id="KW-0804">Transcription</keyword>
<name>A0AAN6H002_9PEZI</name>
<dbReference type="Proteomes" id="UP001175353">
    <property type="component" value="Unassembled WGS sequence"/>
</dbReference>
<keyword evidence="3" id="KW-0240">DNA-directed RNA polymerase</keyword>
<keyword evidence="4" id="KW-1185">Reference proteome</keyword>
<dbReference type="EMBL" id="JAUJLE010000700">
    <property type="protein sequence ID" value="KAK0951387.1"/>
    <property type="molecule type" value="Genomic_DNA"/>
</dbReference>
<dbReference type="InterPro" id="IPR036435">
    <property type="entry name" value="Leukocidin/porin_MspA_sf"/>
</dbReference>
<dbReference type="SUPFAM" id="SSF56959">
    <property type="entry name" value="Leukocidin-like"/>
    <property type="match status" value="1"/>
</dbReference>
<sequence length="145" mass="16187">MLVRSASRRQHRHTSQILAASFGQLNLPWLAPAQLRWSASRAASPVHTQHRRRRTDAPPPAHVRHLATSADQSAVSTTTSYPPPSYTTGFKNSADKNVPWDFSANDQSPQQREERPARHSVIRPFEAPIIINSTVTNPAQLLKVQ</sequence>